<dbReference type="PANTHER" id="PTHR32432:SF3">
    <property type="entry name" value="ETHANOLAMINE UTILIZATION PROTEIN EUTJ"/>
    <property type="match status" value="1"/>
</dbReference>
<dbReference type="STRING" id="1802440.A2569_02105"/>
<dbReference type="SUPFAM" id="SSF53067">
    <property type="entry name" value="Actin-like ATPase domain"/>
    <property type="match status" value="2"/>
</dbReference>
<dbReference type="Pfam" id="PF11104">
    <property type="entry name" value="PilM_2"/>
    <property type="match status" value="2"/>
</dbReference>
<comment type="caution">
    <text evidence="1">The sequence shown here is derived from an EMBL/GenBank/DDBJ whole genome shotgun (WGS) entry which is preliminary data.</text>
</comment>
<dbReference type="EMBL" id="MHTL01000012">
    <property type="protein sequence ID" value="OHA60544.1"/>
    <property type="molecule type" value="Genomic_DNA"/>
</dbReference>
<dbReference type="InterPro" id="IPR005883">
    <property type="entry name" value="PilM"/>
</dbReference>
<proteinExistence type="predicted"/>
<dbReference type="InterPro" id="IPR043129">
    <property type="entry name" value="ATPase_NBD"/>
</dbReference>
<dbReference type="PANTHER" id="PTHR32432">
    <property type="entry name" value="CELL DIVISION PROTEIN FTSA-RELATED"/>
    <property type="match status" value="1"/>
</dbReference>
<sequence>MANPFAKFFKLSATPLGKKSVESAVGIDIGSSSIKVVQVSREKEKLVLATYGELAVGPYADLSIGASASFGADKLISIVSDLFKEAGVTAVTVAFSIPLKSSLILVVEMPDLPLEALAQAVPIEARKYIPVPIAEVVLDWQPLPRERQNFANVPVGEKEKLPKTTDPTLKGVHVPAQKIEVLLAAIHKETIALYQKLAQGLKIEPRFFEIETFSTLRSVVSPSDRAPVAVIDMGASSTKMTIVEGGMVKISHTIGKGSQDVTGAISKSLSVDFAKAEEIKRELGLSRRGVEADTLSVAVTPIVEYIFTEANRVIVNYQRRYKRPVDRALLVGGGALLRGAPDIAVRRLGLDVAIAHPFERLNSPPSMSRVLEEAGPSFAVAIGLAERLLLDA</sequence>
<evidence type="ECO:0000313" key="2">
    <source>
        <dbReference type="Proteomes" id="UP000177090"/>
    </source>
</evidence>
<gene>
    <name evidence="1" type="ORF">A2569_02105</name>
</gene>
<dbReference type="AlphaFoldDB" id="A0A1G2QIR1"/>
<organism evidence="1 2">
    <name type="scientific">Candidatus Vogelbacteria bacterium RIFOXYD1_FULL_51_18</name>
    <dbReference type="NCBI Taxonomy" id="1802440"/>
    <lineage>
        <taxon>Bacteria</taxon>
        <taxon>Candidatus Vogeliibacteriota</taxon>
    </lineage>
</organism>
<dbReference type="InterPro" id="IPR050696">
    <property type="entry name" value="FtsA/MreB"/>
</dbReference>
<evidence type="ECO:0008006" key="3">
    <source>
        <dbReference type="Google" id="ProtNLM"/>
    </source>
</evidence>
<reference evidence="1 2" key="1">
    <citation type="journal article" date="2016" name="Nat. Commun.">
        <title>Thousands of microbial genomes shed light on interconnected biogeochemical processes in an aquifer system.</title>
        <authorList>
            <person name="Anantharaman K."/>
            <person name="Brown C.T."/>
            <person name="Hug L.A."/>
            <person name="Sharon I."/>
            <person name="Castelle C.J."/>
            <person name="Probst A.J."/>
            <person name="Thomas B.C."/>
            <person name="Singh A."/>
            <person name="Wilkins M.J."/>
            <person name="Karaoz U."/>
            <person name="Brodie E.L."/>
            <person name="Williams K.H."/>
            <person name="Hubbard S.S."/>
            <person name="Banfield J.F."/>
        </authorList>
    </citation>
    <scope>NUCLEOTIDE SEQUENCE [LARGE SCALE GENOMIC DNA]</scope>
</reference>
<dbReference type="PIRSF" id="PIRSF019169">
    <property type="entry name" value="PilM"/>
    <property type="match status" value="1"/>
</dbReference>
<evidence type="ECO:0000313" key="1">
    <source>
        <dbReference type="EMBL" id="OHA60544.1"/>
    </source>
</evidence>
<accession>A0A1G2QIR1</accession>
<name>A0A1G2QIR1_9BACT</name>
<dbReference type="Gene3D" id="3.30.420.40">
    <property type="match status" value="2"/>
</dbReference>
<protein>
    <recommendedName>
        <fullName evidence="3">SHS2 domain-containing protein</fullName>
    </recommendedName>
</protein>
<dbReference type="CDD" id="cd24049">
    <property type="entry name" value="ASKHA_NBD_PilM"/>
    <property type="match status" value="1"/>
</dbReference>
<dbReference type="Gene3D" id="3.30.1490.300">
    <property type="match status" value="1"/>
</dbReference>
<dbReference type="Proteomes" id="UP000177090">
    <property type="component" value="Unassembled WGS sequence"/>
</dbReference>